<organism evidence="1 2">
    <name type="scientific">Pseudogemmobacter lacusdianii</name>
    <dbReference type="NCBI Taxonomy" id="3069608"/>
    <lineage>
        <taxon>Bacteria</taxon>
        <taxon>Pseudomonadati</taxon>
        <taxon>Pseudomonadota</taxon>
        <taxon>Alphaproteobacteria</taxon>
        <taxon>Rhodobacterales</taxon>
        <taxon>Paracoccaceae</taxon>
        <taxon>Pseudogemmobacter</taxon>
    </lineage>
</organism>
<accession>A0ABU0VZA4</accession>
<keyword evidence="2" id="KW-1185">Reference proteome</keyword>
<sequence>MTSLHIESEAVIGAVTYPAAPPDVTGSIPEVIWSILENYVATRWSTAEVEFVVHSPCRNGWRPPYYPWVVQSVDGDPAEVNEFGEVTLEPGRHKVVCQIGGQVVTAGVQEAYRRLSAYYSDPDNQKGYSRYSVNLGGEISESWSRGRNTSAVGNSGAAELLRKYRKAGIAHV</sequence>
<gene>
    <name evidence="1" type="ORF">Q9295_11895</name>
</gene>
<protein>
    <submittedName>
        <fullName evidence="1">Uncharacterized protein</fullName>
    </submittedName>
</protein>
<evidence type="ECO:0000313" key="1">
    <source>
        <dbReference type="EMBL" id="MDQ2067081.1"/>
    </source>
</evidence>
<comment type="caution">
    <text evidence="1">The sequence shown here is derived from an EMBL/GenBank/DDBJ whole genome shotgun (WGS) entry which is preliminary data.</text>
</comment>
<name>A0ABU0VZA4_9RHOB</name>
<proteinExistence type="predicted"/>
<dbReference type="Proteomes" id="UP001239680">
    <property type="component" value="Unassembled WGS sequence"/>
</dbReference>
<evidence type="ECO:0000313" key="2">
    <source>
        <dbReference type="Proteomes" id="UP001239680"/>
    </source>
</evidence>
<dbReference type="RefSeq" id="WP_306680793.1">
    <property type="nucleotide sequence ID" value="NZ_JAVDBT010000010.1"/>
</dbReference>
<dbReference type="EMBL" id="JAVDBT010000010">
    <property type="protein sequence ID" value="MDQ2067081.1"/>
    <property type="molecule type" value="Genomic_DNA"/>
</dbReference>
<reference evidence="1 2" key="1">
    <citation type="submission" date="2023-08" db="EMBL/GenBank/DDBJ databases">
        <title>Characterization of two Paracoccaceae strains isolated from Phycosphere and proposal of Xinfangfangia lacusdiani sp. nov.</title>
        <authorList>
            <person name="Deng Y."/>
            <person name="Zhang Y.Q."/>
        </authorList>
    </citation>
    <scope>NUCLEOTIDE SEQUENCE [LARGE SCALE GENOMIC DNA]</scope>
    <source>
        <strain evidence="1 2">CPCC 101601</strain>
    </source>
</reference>